<keyword evidence="2" id="KW-1185">Reference proteome</keyword>
<dbReference type="KEGG" id="moz:MoryE10_13210"/>
<dbReference type="EMBL" id="AP019782">
    <property type="protein sequence ID" value="BBL70715.1"/>
    <property type="molecule type" value="Genomic_DNA"/>
</dbReference>
<reference evidence="1" key="1">
    <citation type="submission" date="2019-06" db="EMBL/GenBank/DDBJ databases">
        <title>Complete genome sequence of Methylogaea oryzae strain JCM16910.</title>
        <authorList>
            <person name="Asakawa S."/>
        </authorList>
    </citation>
    <scope>NUCLEOTIDE SEQUENCE</scope>
    <source>
        <strain evidence="1">E10</strain>
    </source>
</reference>
<evidence type="ECO:0000313" key="1">
    <source>
        <dbReference type="EMBL" id="BBL70715.1"/>
    </source>
</evidence>
<organism evidence="1 2">
    <name type="scientific">Methylogaea oryzae</name>
    <dbReference type="NCBI Taxonomy" id="1295382"/>
    <lineage>
        <taxon>Bacteria</taxon>
        <taxon>Pseudomonadati</taxon>
        <taxon>Pseudomonadota</taxon>
        <taxon>Gammaproteobacteria</taxon>
        <taxon>Methylococcales</taxon>
        <taxon>Methylococcaceae</taxon>
        <taxon>Methylogaea</taxon>
    </lineage>
</organism>
<dbReference type="RefSeq" id="WP_054773827.1">
    <property type="nucleotide sequence ID" value="NZ_AP019782.1"/>
</dbReference>
<dbReference type="AlphaFoldDB" id="A0A8D4VMR8"/>
<protein>
    <submittedName>
        <fullName evidence="1">Uncharacterized protein</fullName>
    </submittedName>
</protein>
<evidence type="ECO:0000313" key="2">
    <source>
        <dbReference type="Proteomes" id="UP000824988"/>
    </source>
</evidence>
<gene>
    <name evidence="1" type="ORF">MoryE10_13210</name>
</gene>
<dbReference type="Proteomes" id="UP000824988">
    <property type="component" value="Chromosome"/>
</dbReference>
<name>A0A8D4VMR8_9GAMM</name>
<accession>A0A8D4VMR8</accession>
<proteinExistence type="predicted"/>
<sequence length="262" mass="29236">MRYLPLLTVNLTHGYYSDGRCPDFVVTPDAATAKLFRNHRCVLRPRADGLAVYVPVESDTSAKPFIAFADNRVFSFNLRLCNTEFPLYTDYTDLPNNYGFRLNAEESAPSAPFATIDIPNDFNPPASPPADIKISFNAQQLRWAYYLVADQTHGKDFAIIDGLGKTAFQQSQPQSEDRVAATLAGQYPNATVLRFISNEAIPCREIGTDKIQLWLGKNQIIESLPNPSYRNFLQLDPETGPKAADAIFQIVNYITNSTLMKG</sequence>